<proteinExistence type="predicted"/>
<reference evidence="2 3" key="1">
    <citation type="submission" date="2019-04" db="EMBL/GenBank/DDBJ databases">
        <title>Friends and foes A comparative genomics study of 23 Aspergillus species from section Flavi.</title>
        <authorList>
            <consortium name="DOE Joint Genome Institute"/>
            <person name="Kjaerbolling I."/>
            <person name="Vesth T."/>
            <person name="Frisvad J.C."/>
            <person name="Nybo J.L."/>
            <person name="Theobald S."/>
            <person name="Kildgaard S."/>
            <person name="Isbrandt T."/>
            <person name="Kuo A."/>
            <person name="Sato A."/>
            <person name="Lyhne E.K."/>
            <person name="Kogle M.E."/>
            <person name="Wiebenga A."/>
            <person name="Kun R.S."/>
            <person name="Lubbers R.J."/>
            <person name="Makela M.R."/>
            <person name="Barry K."/>
            <person name="Chovatia M."/>
            <person name="Clum A."/>
            <person name="Daum C."/>
            <person name="Haridas S."/>
            <person name="He G."/>
            <person name="LaButti K."/>
            <person name="Lipzen A."/>
            <person name="Mondo S."/>
            <person name="Riley R."/>
            <person name="Salamov A."/>
            <person name="Simmons B.A."/>
            <person name="Magnuson J.K."/>
            <person name="Henrissat B."/>
            <person name="Mortensen U.H."/>
            <person name="Larsen T.O."/>
            <person name="Devries R.P."/>
            <person name="Grigoriev I.V."/>
            <person name="Machida M."/>
            <person name="Baker S.E."/>
            <person name="Andersen M.R."/>
        </authorList>
    </citation>
    <scope>NUCLEOTIDE SEQUENCE [LARGE SCALE GENOMIC DNA]</scope>
    <source>
        <strain evidence="2 3">CBS 151.66</strain>
    </source>
</reference>
<feature type="region of interest" description="Disordered" evidence="1">
    <location>
        <begin position="84"/>
        <end position="176"/>
    </location>
</feature>
<feature type="compositionally biased region" description="Basic and acidic residues" evidence="1">
    <location>
        <begin position="100"/>
        <end position="114"/>
    </location>
</feature>
<gene>
    <name evidence="2" type="ORF">BDV29DRAFT_151619</name>
</gene>
<evidence type="ECO:0000256" key="1">
    <source>
        <dbReference type="SAM" id="MobiDB-lite"/>
    </source>
</evidence>
<keyword evidence="3" id="KW-1185">Reference proteome</keyword>
<sequence length="176" mass="19524">MSLYTEQYDAAAPLIASLLWSPPREQPIPTVKQLKSLNTQIQVKTNRNRRRQDDGTLDLDLFTWLRDQIKEAAATYHVSRDAKKFGKAQANHDSQSQLEPRLKSKSDFESDFKAGGEVQAQVEPDSEPDFEPESNDSGSDSGSGSGSGFNLRSETKTKRSIPRISSGSVMEPPEPI</sequence>
<evidence type="ECO:0000313" key="3">
    <source>
        <dbReference type="Proteomes" id="UP000326565"/>
    </source>
</evidence>
<dbReference type="Proteomes" id="UP000326565">
    <property type="component" value="Unassembled WGS sequence"/>
</dbReference>
<dbReference type="AlphaFoldDB" id="A0A5N5XG55"/>
<dbReference type="OrthoDB" id="4437966at2759"/>
<accession>A0A5N5XG55</accession>
<evidence type="ECO:0000313" key="2">
    <source>
        <dbReference type="EMBL" id="KAB8079701.1"/>
    </source>
</evidence>
<protein>
    <submittedName>
        <fullName evidence="2">Uncharacterized protein</fullName>
    </submittedName>
</protein>
<name>A0A5N5XG55_9EURO</name>
<feature type="compositionally biased region" description="Acidic residues" evidence="1">
    <location>
        <begin position="124"/>
        <end position="134"/>
    </location>
</feature>
<organism evidence="2 3">
    <name type="scientific">Aspergillus leporis</name>
    <dbReference type="NCBI Taxonomy" id="41062"/>
    <lineage>
        <taxon>Eukaryota</taxon>
        <taxon>Fungi</taxon>
        <taxon>Dikarya</taxon>
        <taxon>Ascomycota</taxon>
        <taxon>Pezizomycotina</taxon>
        <taxon>Eurotiomycetes</taxon>
        <taxon>Eurotiomycetidae</taxon>
        <taxon>Eurotiales</taxon>
        <taxon>Aspergillaceae</taxon>
        <taxon>Aspergillus</taxon>
        <taxon>Aspergillus subgen. Circumdati</taxon>
    </lineage>
</organism>
<dbReference type="EMBL" id="ML732149">
    <property type="protein sequence ID" value="KAB8079701.1"/>
    <property type="molecule type" value="Genomic_DNA"/>
</dbReference>